<dbReference type="Pfam" id="PF00430">
    <property type="entry name" value="ATP-synt_B"/>
    <property type="match status" value="1"/>
</dbReference>
<comment type="subunit">
    <text evidence="13">F-type ATPases have 2 components, F(1) - the catalytic core - and F(0) - the membrane proton channel. F(1) has five subunits: alpha(3), beta(3), gamma(1), delta(1), epsilon(1). F(0) has three main subunits: a(1), b(2) and c(10-14). The alpha and beta chains form an alternating ring which encloses part of the gamma chain. F(1) is attached to F(0) by a central stalk formed by the gamma and epsilon chains, while a peripheral stalk is formed by the delta and b chains.</text>
</comment>
<feature type="transmembrane region" description="Helical" evidence="13">
    <location>
        <begin position="12"/>
        <end position="32"/>
    </location>
</feature>
<dbReference type="PANTHER" id="PTHR33445">
    <property type="entry name" value="ATP SYNTHASE SUBUNIT B', CHLOROPLASTIC"/>
    <property type="match status" value="1"/>
</dbReference>
<evidence type="ECO:0000256" key="7">
    <source>
        <dbReference type="ARBA" id="ARBA00022989"/>
    </source>
</evidence>
<dbReference type="Proteomes" id="UP000215144">
    <property type="component" value="Chromosome 1"/>
</dbReference>
<dbReference type="InterPro" id="IPR050059">
    <property type="entry name" value="ATP_synthase_B_chain"/>
</dbReference>
<proteinExistence type="inferred from homology"/>
<keyword evidence="15" id="KW-0175">Coiled coil</keyword>
<evidence type="ECO:0000256" key="6">
    <source>
        <dbReference type="ARBA" id="ARBA00022781"/>
    </source>
</evidence>
<gene>
    <name evidence="13 16" type="primary">atpF</name>
    <name evidence="16" type="ORF">SAMEA4504048_01631</name>
</gene>
<dbReference type="EMBL" id="LT906454">
    <property type="protein sequence ID" value="SNV43042.1"/>
    <property type="molecule type" value="Genomic_DNA"/>
</dbReference>
<dbReference type="GO" id="GO:0046933">
    <property type="term" value="F:proton-transporting ATP synthase activity, rotational mechanism"/>
    <property type="evidence" value="ECO:0007669"/>
    <property type="project" value="UniProtKB-UniRule"/>
</dbReference>
<dbReference type="InterPro" id="IPR005864">
    <property type="entry name" value="ATP_synth_F0_bsu_bac"/>
</dbReference>
<evidence type="ECO:0000256" key="11">
    <source>
        <dbReference type="ARBA" id="ARBA00025198"/>
    </source>
</evidence>
<protein>
    <recommendedName>
        <fullName evidence="13">ATP synthase subunit b</fullName>
    </recommendedName>
    <alternativeName>
        <fullName evidence="13">ATP synthase F(0) sector subunit b</fullName>
    </alternativeName>
    <alternativeName>
        <fullName evidence="13">ATPase subunit I</fullName>
    </alternativeName>
    <alternativeName>
        <fullName evidence="13">F-type ATPase subunit b</fullName>
        <shortName evidence="13">F-ATPase subunit b</shortName>
    </alternativeName>
</protein>
<name>A0A239X8P5_STRAI</name>
<keyword evidence="3 13" id="KW-1003">Cell membrane</keyword>
<dbReference type="OrthoDB" id="282095at2"/>
<dbReference type="SUPFAM" id="SSF81573">
    <property type="entry name" value="F1F0 ATP synthase subunit B, membrane domain"/>
    <property type="match status" value="1"/>
</dbReference>
<keyword evidence="5 13" id="KW-0812">Transmembrane</keyword>
<dbReference type="GO" id="GO:0046961">
    <property type="term" value="F:proton-transporting ATPase activity, rotational mechanism"/>
    <property type="evidence" value="ECO:0007669"/>
    <property type="project" value="TreeGrafter"/>
</dbReference>
<dbReference type="GO" id="GO:0005886">
    <property type="term" value="C:plasma membrane"/>
    <property type="evidence" value="ECO:0007669"/>
    <property type="project" value="UniProtKB-SubCell"/>
</dbReference>
<dbReference type="GO" id="GO:0012505">
    <property type="term" value="C:endomembrane system"/>
    <property type="evidence" value="ECO:0007669"/>
    <property type="project" value="UniProtKB-SubCell"/>
</dbReference>
<evidence type="ECO:0000256" key="13">
    <source>
        <dbReference type="HAMAP-Rule" id="MF_01398"/>
    </source>
</evidence>
<evidence type="ECO:0000256" key="2">
    <source>
        <dbReference type="ARBA" id="ARBA00022448"/>
    </source>
</evidence>
<evidence type="ECO:0000256" key="5">
    <source>
        <dbReference type="ARBA" id="ARBA00022692"/>
    </source>
</evidence>
<organism evidence="16 17">
    <name type="scientific">Streptococcus acidominimus</name>
    <dbReference type="NCBI Taxonomy" id="1326"/>
    <lineage>
        <taxon>Bacteria</taxon>
        <taxon>Bacillati</taxon>
        <taxon>Bacillota</taxon>
        <taxon>Bacilli</taxon>
        <taxon>Lactobacillales</taxon>
        <taxon>Streptococcaceae</taxon>
        <taxon>Streptococcus</taxon>
    </lineage>
</organism>
<keyword evidence="6 13" id="KW-0375">Hydrogen ion transport</keyword>
<accession>A0A239X8P5</accession>
<reference evidence="16 17" key="1">
    <citation type="submission" date="2017-06" db="EMBL/GenBank/DDBJ databases">
        <authorList>
            <consortium name="Pathogen Informatics"/>
        </authorList>
    </citation>
    <scope>NUCLEOTIDE SEQUENCE [LARGE SCALE GENOMIC DNA]</scope>
    <source>
        <strain evidence="16 17">NCTC11291</strain>
    </source>
</reference>
<evidence type="ECO:0000256" key="10">
    <source>
        <dbReference type="ARBA" id="ARBA00023310"/>
    </source>
</evidence>
<dbReference type="CDD" id="cd06503">
    <property type="entry name" value="ATP-synt_Fo_b"/>
    <property type="match status" value="1"/>
</dbReference>
<evidence type="ECO:0000256" key="12">
    <source>
        <dbReference type="ARBA" id="ARBA00037847"/>
    </source>
</evidence>
<comment type="subcellular location">
    <subcellularLocation>
        <location evidence="13">Cell membrane</location>
        <topology evidence="13">Single-pass membrane protein</topology>
    </subcellularLocation>
    <subcellularLocation>
        <location evidence="12">Endomembrane system</location>
        <topology evidence="12">Single-pass membrane protein</topology>
    </subcellularLocation>
</comment>
<dbReference type="RefSeq" id="WP_017770519.1">
    <property type="nucleotide sequence ID" value="NZ_LT906454.1"/>
</dbReference>
<evidence type="ECO:0000313" key="16">
    <source>
        <dbReference type="EMBL" id="SNV43042.1"/>
    </source>
</evidence>
<keyword evidence="9 13" id="KW-0472">Membrane</keyword>
<sequence>MSTLINSTSLGNFIIVTGSFILLIVLIKVFAWEQLTGIFDEREKKIAADIDGAENARQEAETLAQKRQEELNGARTEASSIVESAKETGKQQEAQILAEAHETASRLREKTEADIAQSKVEALADVKEEVAELTVLLAEKILVKELDKAAQSNLIDNYLDQLGDA</sequence>
<evidence type="ECO:0000256" key="8">
    <source>
        <dbReference type="ARBA" id="ARBA00023065"/>
    </source>
</evidence>
<dbReference type="KEGG" id="saco:SAME_01631"/>
<dbReference type="AlphaFoldDB" id="A0A239X8P5"/>
<dbReference type="HAMAP" id="MF_01398">
    <property type="entry name" value="ATP_synth_b_bprime"/>
    <property type="match status" value="1"/>
</dbReference>
<dbReference type="GO" id="GO:0045259">
    <property type="term" value="C:proton-transporting ATP synthase complex"/>
    <property type="evidence" value="ECO:0007669"/>
    <property type="project" value="UniProtKB-KW"/>
</dbReference>
<dbReference type="InterPro" id="IPR028987">
    <property type="entry name" value="ATP_synth_B-like_membr_sf"/>
</dbReference>
<evidence type="ECO:0000256" key="1">
    <source>
        <dbReference type="ARBA" id="ARBA00005513"/>
    </source>
</evidence>
<keyword evidence="7 13" id="KW-1133">Transmembrane helix</keyword>
<evidence type="ECO:0000256" key="9">
    <source>
        <dbReference type="ARBA" id="ARBA00023136"/>
    </source>
</evidence>
<dbReference type="InterPro" id="IPR002146">
    <property type="entry name" value="ATP_synth_b/b'su_bac/chlpt"/>
</dbReference>
<dbReference type="PANTHER" id="PTHR33445:SF1">
    <property type="entry name" value="ATP SYNTHASE SUBUNIT B"/>
    <property type="match status" value="1"/>
</dbReference>
<evidence type="ECO:0000256" key="3">
    <source>
        <dbReference type="ARBA" id="ARBA00022475"/>
    </source>
</evidence>
<evidence type="ECO:0000256" key="4">
    <source>
        <dbReference type="ARBA" id="ARBA00022547"/>
    </source>
</evidence>
<feature type="coiled-coil region" evidence="15">
    <location>
        <begin position="50"/>
        <end position="77"/>
    </location>
</feature>
<dbReference type="Gene3D" id="6.10.250.1580">
    <property type="match status" value="1"/>
</dbReference>
<evidence type="ECO:0000256" key="14">
    <source>
        <dbReference type="RuleBase" id="RU003848"/>
    </source>
</evidence>
<keyword evidence="2 13" id="KW-0813">Transport</keyword>
<keyword evidence="8 13" id="KW-0406">Ion transport</keyword>
<comment type="similarity">
    <text evidence="1 13 14">Belongs to the ATPase B chain family.</text>
</comment>
<keyword evidence="10 13" id="KW-0066">ATP synthesis</keyword>
<comment type="function">
    <text evidence="13">Component of the F(0) channel, it forms part of the peripheral stalk, linking F(1) to F(0).</text>
</comment>
<evidence type="ECO:0000256" key="15">
    <source>
        <dbReference type="SAM" id="Coils"/>
    </source>
</evidence>
<comment type="function">
    <text evidence="11 13">F(1)F(0) ATP synthase produces ATP from ADP in the presence of a proton or sodium gradient. F-type ATPases consist of two structural domains, F(1) containing the extramembraneous catalytic core and F(0) containing the membrane proton channel, linked together by a central stalk and a peripheral stalk. During catalysis, ATP synthesis in the catalytic domain of F(1) is coupled via a rotary mechanism of the central stalk subunits to proton translocation.</text>
</comment>
<dbReference type="NCBIfam" id="TIGR01144">
    <property type="entry name" value="ATP_synt_b"/>
    <property type="match status" value="1"/>
</dbReference>
<evidence type="ECO:0000313" key="17">
    <source>
        <dbReference type="Proteomes" id="UP000215144"/>
    </source>
</evidence>
<keyword evidence="4 13" id="KW-0138">CF(0)</keyword>